<comment type="catalytic activity">
    <reaction evidence="15 17">
        <text>N-acetyl-alpha-D-glucosamine 1-phosphate + UTP + H(+) = UDP-N-acetyl-alpha-D-glucosamine + diphosphate</text>
        <dbReference type="Rhea" id="RHEA:13509"/>
        <dbReference type="ChEBI" id="CHEBI:15378"/>
        <dbReference type="ChEBI" id="CHEBI:33019"/>
        <dbReference type="ChEBI" id="CHEBI:46398"/>
        <dbReference type="ChEBI" id="CHEBI:57705"/>
        <dbReference type="ChEBI" id="CHEBI:57776"/>
        <dbReference type="EC" id="2.7.7.23"/>
    </reaction>
</comment>
<dbReference type="EC" id="2.3.1.157" evidence="17"/>
<dbReference type="Pfam" id="PF25087">
    <property type="entry name" value="GMPPB_C"/>
    <property type="match status" value="1"/>
</dbReference>
<dbReference type="NCBIfam" id="TIGR01173">
    <property type="entry name" value="glmU"/>
    <property type="match status" value="1"/>
</dbReference>
<dbReference type="Gene3D" id="3.90.550.10">
    <property type="entry name" value="Spore Coat Polysaccharide Biosynthesis Protein SpsA, Chain A"/>
    <property type="match status" value="1"/>
</dbReference>
<dbReference type="EC" id="2.7.7.23" evidence="17"/>
<dbReference type="SUPFAM" id="SSF53448">
    <property type="entry name" value="Nucleotide-diphospho-sugar transferases"/>
    <property type="match status" value="1"/>
</dbReference>
<dbReference type="CDD" id="cd03353">
    <property type="entry name" value="LbH_GlmU_C"/>
    <property type="match status" value="1"/>
</dbReference>
<dbReference type="SUPFAM" id="SSF51161">
    <property type="entry name" value="Trimeric LpxA-like enzymes"/>
    <property type="match status" value="1"/>
</dbReference>
<dbReference type="AlphaFoldDB" id="A0AA37SXE9"/>
<dbReference type="InterPro" id="IPR018357">
    <property type="entry name" value="Hexapep_transf_CS"/>
</dbReference>
<name>A0AA37SXE9_9ALTE</name>
<evidence type="ECO:0000313" key="20">
    <source>
        <dbReference type="EMBL" id="GLR71547.1"/>
    </source>
</evidence>
<evidence type="ECO:0000256" key="17">
    <source>
        <dbReference type="HAMAP-Rule" id="MF_01631"/>
    </source>
</evidence>
<evidence type="ECO:0000256" key="4">
    <source>
        <dbReference type="ARBA" id="ARBA00022679"/>
    </source>
</evidence>
<comment type="cofactor">
    <cofactor evidence="17">
        <name>Mg(2+)</name>
        <dbReference type="ChEBI" id="CHEBI:18420"/>
    </cofactor>
    <text evidence="17">Binds 1 Mg(2+) ion per subunit.</text>
</comment>
<dbReference type="InterPro" id="IPR025877">
    <property type="entry name" value="MobA-like_NTP_Trfase"/>
</dbReference>
<evidence type="ECO:0000256" key="12">
    <source>
        <dbReference type="ARBA" id="ARBA00023315"/>
    </source>
</evidence>
<gene>
    <name evidence="17 20" type="primary">glmU</name>
    <name evidence="20" type="ORF">GCM10007852_24550</name>
</gene>
<comment type="catalytic activity">
    <reaction evidence="14 17">
        <text>alpha-D-glucosamine 1-phosphate + acetyl-CoA = N-acetyl-alpha-D-glucosamine 1-phosphate + CoA + H(+)</text>
        <dbReference type="Rhea" id="RHEA:13725"/>
        <dbReference type="ChEBI" id="CHEBI:15378"/>
        <dbReference type="ChEBI" id="CHEBI:57287"/>
        <dbReference type="ChEBI" id="CHEBI:57288"/>
        <dbReference type="ChEBI" id="CHEBI:57776"/>
        <dbReference type="ChEBI" id="CHEBI:58516"/>
        <dbReference type="EC" id="2.3.1.157"/>
    </reaction>
</comment>
<evidence type="ECO:0000256" key="14">
    <source>
        <dbReference type="ARBA" id="ARBA00048247"/>
    </source>
</evidence>
<evidence type="ECO:0000259" key="19">
    <source>
        <dbReference type="Pfam" id="PF25087"/>
    </source>
</evidence>
<evidence type="ECO:0000256" key="16">
    <source>
        <dbReference type="ARBA" id="ARBA00049628"/>
    </source>
</evidence>
<feature type="region of interest" description="N-acetyltransferase" evidence="17">
    <location>
        <begin position="251"/>
        <end position="457"/>
    </location>
</feature>
<dbReference type="GO" id="GO:0006048">
    <property type="term" value="P:UDP-N-acetylglucosamine biosynthetic process"/>
    <property type="evidence" value="ECO:0007669"/>
    <property type="project" value="InterPro"/>
</dbReference>
<evidence type="ECO:0000256" key="11">
    <source>
        <dbReference type="ARBA" id="ARBA00023268"/>
    </source>
</evidence>
<comment type="subcellular location">
    <subcellularLocation>
        <location evidence="17">Cytoplasm</location>
    </subcellularLocation>
</comment>
<feature type="binding site" evidence="17">
    <location>
        <position position="169"/>
    </location>
    <ligand>
        <name>UDP-N-acetyl-alpha-D-glucosamine</name>
        <dbReference type="ChEBI" id="CHEBI:57705"/>
    </ligand>
</feature>
<dbReference type="GO" id="GO:0000902">
    <property type="term" value="P:cell morphogenesis"/>
    <property type="evidence" value="ECO:0007669"/>
    <property type="project" value="UniProtKB-UniRule"/>
</dbReference>
<dbReference type="Gene3D" id="2.160.10.10">
    <property type="entry name" value="Hexapeptide repeat proteins"/>
    <property type="match status" value="1"/>
</dbReference>
<dbReference type="PROSITE" id="PS00101">
    <property type="entry name" value="HEXAPEP_TRANSFERASES"/>
    <property type="match status" value="1"/>
</dbReference>
<reference evidence="20" key="2">
    <citation type="submission" date="2023-01" db="EMBL/GenBank/DDBJ databases">
        <title>Draft genome sequence of Agaribacter marinus strain NBRC 110023.</title>
        <authorList>
            <person name="Sun Q."/>
            <person name="Mori K."/>
        </authorList>
    </citation>
    <scope>NUCLEOTIDE SEQUENCE</scope>
    <source>
        <strain evidence="20">NBRC 110023</strain>
    </source>
</reference>
<feature type="binding site" evidence="17">
    <location>
        <begin position="386"/>
        <end position="387"/>
    </location>
    <ligand>
        <name>acetyl-CoA</name>
        <dbReference type="ChEBI" id="CHEBI:57288"/>
    </ligand>
</feature>
<comment type="pathway">
    <text evidence="17">Nucleotide-sugar biosynthesis; UDP-N-acetyl-alpha-D-glucosamine biosynthesis; N-acetyl-alpha-D-glucosamine 1-phosphate from alpha-D-glucosamine 6-phosphate (route II): step 2/2.</text>
</comment>
<keyword evidence="8 17" id="KW-0460">Magnesium</keyword>
<evidence type="ECO:0000256" key="10">
    <source>
        <dbReference type="ARBA" id="ARBA00022984"/>
    </source>
</evidence>
<keyword evidence="12 17" id="KW-0012">Acyltransferase</keyword>
<feature type="binding site" evidence="17">
    <location>
        <position position="366"/>
    </location>
    <ligand>
        <name>UDP-N-acetyl-alpha-D-glucosamine</name>
        <dbReference type="ChEBI" id="CHEBI:57705"/>
    </ligand>
</feature>
<protein>
    <recommendedName>
        <fullName evidence="17">Bifunctional protein GlmU</fullName>
    </recommendedName>
    <domain>
        <recommendedName>
            <fullName evidence="17">UDP-N-acetylglucosamine pyrophosphorylase</fullName>
            <ecNumber evidence="17">2.7.7.23</ecNumber>
        </recommendedName>
        <alternativeName>
            <fullName evidence="17">N-acetylglucosamine-1-phosphate uridyltransferase</fullName>
        </alternativeName>
    </domain>
    <domain>
        <recommendedName>
            <fullName evidence="17">Glucosamine-1-phosphate N-acetyltransferase</fullName>
            <ecNumber evidence="17">2.3.1.157</ecNumber>
        </recommendedName>
    </domain>
</protein>
<dbReference type="InterPro" id="IPR005882">
    <property type="entry name" value="Bifunctional_GlmU"/>
</dbReference>
<keyword evidence="21" id="KW-1185">Reference proteome</keyword>
<evidence type="ECO:0000313" key="21">
    <source>
        <dbReference type="Proteomes" id="UP001156601"/>
    </source>
</evidence>
<comment type="similarity">
    <text evidence="2 17">In the N-terminal section; belongs to the N-acetylglucosamine-1-phosphate uridyltransferase family.</text>
</comment>
<dbReference type="HAMAP" id="MF_01631">
    <property type="entry name" value="GlmU"/>
    <property type="match status" value="1"/>
</dbReference>
<evidence type="ECO:0000256" key="8">
    <source>
        <dbReference type="ARBA" id="ARBA00022842"/>
    </source>
</evidence>
<dbReference type="GO" id="GO:0005737">
    <property type="term" value="C:cytoplasm"/>
    <property type="evidence" value="ECO:0007669"/>
    <property type="project" value="UniProtKB-SubCell"/>
</dbReference>
<feature type="binding site" evidence="17">
    <location>
        <begin position="8"/>
        <end position="11"/>
    </location>
    <ligand>
        <name>UDP-N-acetyl-alpha-D-glucosamine</name>
        <dbReference type="ChEBI" id="CHEBI:57705"/>
    </ligand>
</feature>
<feature type="region of interest" description="Pyrophosphorylase" evidence="17">
    <location>
        <begin position="1"/>
        <end position="229"/>
    </location>
</feature>
<organism evidence="20 21">
    <name type="scientific">Agaribacter marinus</name>
    <dbReference type="NCBI Taxonomy" id="1431249"/>
    <lineage>
        <taxon>Bacteria</taxon>
        <taxon>Pseudomonadati</taxon>
        <taxon>Pseudomonadota</taxon>
        <taxon>Gammaproteobacteria</taxon>
        <taxon>Alteromonadales</taxon>
        <taxon>Alteromonadaceae</taxon>
        <taxon>Agaribacter</taxon>
    </lineage>
</organism>
<evidence type="ECO:0000256" key="7">
    <source>
        <dbReference type="ARBA" id="ARBA00022737"/>
    </source>
</evidence>
<dbReference type="InterPro" id="IPR050065">
    <property type="entry name" value="GlmU-like"/>
</dbReference>
<feature type="region of interest" description="Linker" evidence="17">
    <location>
        <begin position="230"/>
        <end position="250"/>
    </location>
</feature>
<dbReference type="GO" id="GO:0000287">
    <property type="term" value="F:magnesium ion binding"/>
    <property type="evidence" value="ECO:0007669"/>
    <property type="project" value="UniProtKB-UniRule"/>
</dbReference>
<feature type="binding site" evidence="17">
    <location>
        <position position="73"/>
    </location>
    <ligand>
        <name>UDP-N-acetyl-alpha-D-glucosamine</name>
        <dbReference type="ChEBI" id="CHEBI:57705"/>
    </ligand>
</feature>
<feature type="active site" description="Proton acceptor" evidence="17">
    <location>
        <position position="363"/>
    </location>
</feature>
<feature type="binding site" evidence="17">
    <location>
        <position position="440"/>
    </location>
    <ligand>
        <name>acetyl-CoA</name>
        <dbReference type="ChEBI" id="CHEBI:57288"/>
    </ligand>
</feature>
<dbReference type="GO" id="GO:0019134">
    <property type="term" value="F:glucosamine-1-phosphate N-acetyltransferase activity"/>
    <property type="evidence" value="ECO:0007669"/>
    <property type="project" value="UniProtKB-UniRule"/>
</dbReference>
<feature type="binding site" evidence="17">
    <location>
        <position position="423"/>
    </location>
    <ligand>
        <name>acetyl-CoA</name>
        <dbReference type="ChEBI" id="CHEBI:57288"/>
    </ligand>
</feature>
<keyword evidence="9 17" id="KW-0133">Cell shape</keyword>
<evidence type="ECO:0000259" key="18">
    <source>
        <dbReference type="Pfam" id="PF12804"/>
    </source>
</evidence>
<dbReference type="InterPro" id="IPR038009">
    <property type="entry name" value="GlmU_C_LbH"/>
</dbReference>
<evidence type="ECO:0000256" key="9">
    <source>
        <dbReference type="ARBA" id="ARBA00022960"/>
    </source>
</evidence>
<dbReference type="InterPro" id="IPR011004">
    <property type="entry name" value="Trimer_LpxA-like_sf"/>
</dbReference>
<keyword evidence="13 17" id="KW-0961">Cell wall biogenesis/degradation</keyword>
<comment type="subunit">
    <text evidence="17">Homotrimer.</text>
</comment>
<feature type="binding site" evidence="17">
    <location>
        <position position="227"/>
    </location>
    <ligand>
        <name>Mg(2+)</name>
        <dbReference type="ChEBI" id="CHEBI:18420"/>
    </ligand>
</feature>
<dbReference type="GO" id="GO:0071555">
    <property type="term" value="P:cell wall organization"/>
    <property type="evidence" value="ECO:0007669"/>
    <property type="project" value="UniProtKB-KW"/>
</dbReference>
<comment type="pathway">
    <text evidence="17">Bacterial outer membrane biogenesis; LPS lipid A biosynthesis.</text>
</comment>
<comment type="pathway">
    <text evidence="17">Nucleotide-sugar biosynthesis; UDP-N-acetyl-alpha-D-glucosamine biosynthesis; UDP-N-acetyl-alpha-D-glucosamine from N-acetyl-alpha-D-glucosamine 1-phosphate: step 1/1.</text>
</comment>
<feature type="domain" description="MobA-like NTP transferase" evidence="18">
    <location>
        <begin position="5"/>
        <end position="118"/>
    </location>
</feature>
<comment type="caution">
    <text evidence="17">Lacks conserved residue(s) required for the propagation of feature annotation.</text>
</comment>
<feature type="binding site" evidence="17">
    <location>
        <position position="377"/>
    </location>
    <ligand>
        <name>UDP-N-acetyl-alpha-D-glucosamine</name>
        <dbReference type="ChEBI" id="CHEBI:57705"/>
    </ligand>
</feature>
<keyword evidence="6 17" id="KW-0479">Metal-binding</keyword>
<keyword evidence="5 17" id="KW-0548">Nucleotidyltransferase</keyword>
<dbReference type="CDD" id="cd02540">
    <property type="entry name" value="GT2_GlmU_N_bac"/>
    <property type="match status" value="1"/>
</dbReference>
<dbReference type="GO" id="GO:0009245">
    <property type="term" value="P:lipid A biosynthetic process"/>
    <property type="evidence" value="ECO:0007669"/>
    <property type="project" value="UniProtKB-UniRule"/>
</dbReference>
<dbReference type="Proteomes" id="UP001156601">
    <property type="component" value="Unassembled WGS sequence"/>
</dbReference>
<feature type="binding site" evidence="17">
    <location>
        <position position="380"/>
    </location>
    <ligand>
        <name>acetyl-CoA</name>
        <dbReference type="ChEBI" id="CHEBI:57288"/>
    </ligand>
</feature>
<dbReference type="InterPro" id="IPR056729">
    <property type="entry name" value="GMPPB_C"/>
</dbReference>
<evidence type="ECO:0000256" key="5">
    <source>
        <dbReference type="ARBA" id="ARBA00022695"/>
    </source>
</evidence>
<evidence type="ECO:0000256" key="2">
    <source>
        <dbReference type="ARBA" id="ARBA00007947"/>
    </source>
</evidence>
<keyword evidence="11 17" id="KW-0511">Multifunctional enzyme</keyword>
<accession>A0AA37SXE9</accession>
<feature type="binding site" evidence="17">
    <location>
        <position position="22"/>
    </location>
    <ligand>
        <name>UDP-N-acetyl-alpha-D-glucosamine</name>
        <dbReference type="ChEBI" id="CHEBI:57705"/>
    </ligand>
</feature>
<dbReference type="GO" id="GO:0009252">
    <property type="term" value="P:peptidoglycan biosynthetic process"/>
    <property type="evidence" value="ECO:0007669"/>
    <property type="project" value="UniProtKB-UniRule"/>
</dbReference>
<proteinExistence type="inferred from homology"/>
<evidence type="ECO:0000256" key="1">
    <source>
        <dbReference type="ARBA" id="ARBA00007707"/>
    </source>
</evidence>
<keyword evidence="3 17" id="KW-0963">Cytoplasm</keyword>
<dbReference type="PANTHER" id="PTHR43584">
    <property type="entry name" value="NUCLEOTIDYL TRANSFERASE"/>
    <property type="match status" value="1"/>
</dbReference>
<comment type="caution">
    <text evidence="20">The sequence shown here is derived from an EMBL/GenBank/DDBJ whole genome shotgun (WGS) entry which is preliminary data.</text>
</comment>
<reference evidence="20" key="1">
    <citation type="journal article" date="2014" name="Int. J. Syst. Evol. Microbiol.">
        <title>Complete genome sequence of Corynebacterium casei LMG S-19264T (=DSM 44701T), isolated from a smear-ripened cheese.</title>
        <authorList>
            <consortium name="US DOE Joint Genome Institute (JGI-PGF)"/>
            <person name="Walter F."/>
            <person name="Albersmeier A."/>
            <person name="Kalinowski J."/>
            <person name="Ruckert C."/>
        </authorList>
    </citation>
    <scope>NUCLEOTIDE SEQUENCE</scope>
    <source>
        <strain evidence="20">NBRC 110023</strain>
    </source>
</reference>
<dbReference type="NCBIfam" id="NF010933">
    <property type="entry name" value="PRK14353.1"/>
    <property type="match status" value="1"/>
</dbReference>
<evidence type="ECO:0000256" key="15">
    <source>
        <dbReference type="ARBA" id="ARBA00048493"/>
    </source>
</evidence>
<dbReference type="Pfam" id="PF12804">
    <property type="entry name" value="NTP_transf_3"/>
    <property type="match status" value="1"/>
</dbReference>
<evidence type="ECO:0000256" key="3">
    <source>
        <dbReference type="ARBA" id="ARBA00022490"/>
    </source>
</evidence>
<dbReference type="GO" id="GO:0008360">
    <property type="term" value="P:regulation of cell shape"/>
    <property type="evidence" value="ECO:0007669"/>
    <property type="project" value="UniProtKB-KW"/>
</dbReference>
<feature type="binding site" evidence="17">
    <location>
        <position position="154"/>
    </location>
    <ligand>
        <name>UDP-N-acetyl-alpha-D-glucosamine</name>
        <dbReference type="ChEBI" id="CHEBI:57705"/>
    </ligand>
</feature>
<feature type="binding site" evidence="17">
    <location>
        <position position="137"/>
    </location>
    <ligand>
        <name>UDP-N-acetyl-alpha-D-glucosamine</name>
        <dbReference type="ChEBI" id="CHEBI:57705"/>
    </ligand>
</feature>
<feature type="domain" description="Mannose-1-phosphate guanyltransferase C-terminal" evidence="19">
    <location>
        <begin position="263"/>
        <end position="354"/>
    </location>
</feature>
<feature type="binding site" evidence="17">
    <location>
        <position position="227"/>
    </location>
    <ligand>
        <name>UDP-N-acetyl-alpha-D-glucosamine</name>
        <dbReference type="ChEBI" id="CHEBI:57705"/>
    </ligand>
</feature>
<comment type="similarity">
    <text evidence="1 17">In the C-terminal section; belongs to the transferase hexapeptide repeat family.</text>
</comment>
<keyword evidence="4 17" id="KW-0808">Transferase</keyword>
<dbReference type="RefSeq" id="WP_284217899.1">
    <property type="nucleotide sequence ID" value="NZ_BSOT01000006.1"/>
</dbReference>
<comment type="function">
    <text evidence="16 17">Catalyzes the last two sequential reactions in the de novo biosynthetic pathway for UDP-N-acetylglucosamine (UDP-GlcNAc). The C-terminal domain catalyzes the transfer of acetyl group from acetyl coenzyme A to glucosamine-1-phosphate (GlcN-1-P) to produce N-acetylglucosamine-1-phosphate (GlcNAc-1-P), which is converted into UDP-GlcNAc by the transfer of uridine 5-monophosphate (from uridine 5-triphosphate), a reaction catalyzed by the N-terminal domain.</text>
</comment>
<keyword evidence="7 17" id="KW-0677">Repeat</keyword>
<dbReference type="PANTHER" id="PTHR43584:SF3">
    <property type="entry name" value="BIFUNCTIONAL PROTEIN GLMU"/>
    <property type="match status" value="1"/>
</dbReference>
<feature type="binding site" evidence="17">
    <location>
        <position position="351"/>
    </location>
    <ligand>
        <name>UDP-N-acetyl-alpha-D-glucosamine</name>
        <dbReference type="ChEBI" id="CHEBI:57705"/>
    </ligand>
</feature>
<evidence type="ECO:0000256" key="6">
    <source>
        <dbReference type="ARBA" id="ARBA00022723"/>
    </source>
</evidence>
<feature type="binding site" evidence="17">
    <location>
        <position position="102"/>
    </location>
    <ligand>
        <name>Mg(2+)</name>
        <dbReference type="ChEBI" id="CHEBI:18420"/>
    </ligand>
</feature>
<dbReference type="InterPro" id="IPR029044">
    <property type="entry name" value="Nucleotide-diphossugar_trans"/>
</dbReference>
<keyword evidence="10 17" id="KW-0573">Peptidoglycan synthesis</keyword>
<feature type="binding site" evidence="17">
    <location>
        <position position="333"/>
    </location>
    <ligand>
        <name>UDP-N-acetyl-alpha-D-glucosamine</name>
        <dbReference type="ChEBI" id="CHEBI:57705"/>
    </ligand>
</feature>
<sequence>MALSVIILAAGKGTRMKSALPKVLHPLANKPIVEHIIDTVKSLDCGAINLVYGHGGELLQSRLSHHELNWCLQAEQLGTGHAVMQAQPHVNDHDDVLILVGDAPLISAATLQGLIQTKQSVDLALLTVNMDDPTGMGRIIRDGANGDNIRAIVEHKDASDEQLKITEINTGMMIMSGKDLKRWLADLSNENAQGEYYLTDVIEMAAKEGKRIGAAQPVWHKEVEGINNRAQLASLERAYQRKQADDLMTGGVHIFDPERIDIRGSLTVGKDVSIDVNAVFEGNVNLGDNVVIGPNCVLKNCDVGANTRIDAFSHIEDAQLADNCQIGPYARLRPKANLAEGVKIGNFVEVKKANIGKGSKVNHLSYIGDAEVGASVNIGAGTITCNYDGVNKFKTTIADGVFVGSNSAIVAPVTIGVDATVGAGSIVTKDIADKELAVARSKQRNIKDWARPTKLEK</sequence>
<dbReference type="EMBL" id="BSOT01000006">
    <property type="protein sequence ID" value="GLR71547.1"/>
    <property type="molecule type" value="Genomic_DNA"/>
</dbReference>
<evidence type="ECO:0000256" key="13">
    <source>
        <dbReference type="ARBA" id="ARBA00023316"/>
    </source>
</evidence>
<feature type="binding site" evidence="17">
    <location>
        <position position="405"/>
    </location>
    <ligand>
        <name>acetyl-CoA</name>
        <dbReference type="ChEBI" id="CHEBI:57288"/>
    </ligand>
</feature>
<feature type="binding site" evidence="17">
    <location>
        <begin position="78"/>
        <end position="79"/>
    </location>
    <ligand>
        <name>UDP-N-acetyl-alpha-D-glucosamine</name>
        <dbReference type="ChEBI" id="CHEBI:57705"/>
    </ligand>
</feature>
<dbReference type="GO" id="GO:0016020">
    <property type="term" value="C:membrane"/>
    <property type="evidence" value="ECO:0007669"/>
    <property type="project" value="GOC"/>
</dbReference>
<dbReference type="GO" id="GO:0003977">
    <property type="term" value="F:UDP-N-acetylglucosamine diphosphorylase activity"/>
    <property type="evidence" value="ECO:0007669"/>
    <property type="project" value="UniProtKB-UniRule"/>
</dbReference>